<dbReference type="EMBL" id="CAGKOT010000015">
    <property type="protein sequence ID" value="CAB5360510.1"/>
    <property type="molecule type" value="Genomic_DNA"/>
</dbReference>
<evidence type="ECO:0000313" key="2">
    <source>
        <dbReference type="EMBL" id="CAB5360510.1"/>
    </source>
</evidence>
<evidence type="ECO:0000259" key="1">
    <source>
        <dbReference type="Pfam" id="PF03101"/>
    </source>
</evidence>
<dbReference type="VEuPathDB" id="FungiDB:RhiirFUN_012930"/>
<organism evidence="2 3">
    <name type="scientific">Rhizophagus irregularis</name>
    <dbReference type="NCBI Taxonomy" id="588596"/>
    <lineage>
        <taxon>Eukaryota</taxon>
        <taxon>Fungi</taxon>
        <taxon>Fungi incertae sedis</taxon>
        <taxon>Mucoromycota</taxon>
        <taxon>Glomeromycotina</taxon>
        <taxon>Glomeromycetes</taxon>
        <taxon>Glomerales</taxon>
        <taxon>Glomeraceae</taxon>
        <taxon>Rhizophagus</taxon>
    </lineage>
</organism>
<dbReference type="PANTHER" id="PTHR47718">
    <property type="entry name" value="OS01G0519700 PROTEIN"/>
    <property type="match status" value="1"/>
</dbReference>
<proteinExistence type="predicted"/>
<dbReference type="AlphaFoldDB" id="A0A915Z363"/>
<comment type="caution">
    <text evidence="2">The sequence shown here is derived from an EMBL/GenBank/DDBJ whole genome shotgun (WGS) entry which is preliminary data.</text>
</comment>
<dbReference type="Pfam" id="PF03101">
    <property type="entry name" value="FAR1"/>
    <property type="match status" value="1"/>
</dbReference>
<evidence type="ECO:0000313" key="3">
    <source>
        <dbReference type="Proteomes" id="UP000684084"/>
    </source>
</evidence>
<dbReference type="Proteomes" id="UP000684084">
    <property type="component" value="Unassembled WGS sequence"/>
</dbReference>
<name>A0A915Z363_9GLOM</name>
<dbReference type="PANTHER" id="PTHR47718:SF13">
    <property type="entry name" value="OS09G0290500 PROTEIN"/>
    <property type="match status" value="1"/>
</dbReference>
<dbReference type="VEuPathDB" id="FungiDB:RhiirFUN_013379"/>
<sequence>MTEKISNFSLNETLTNVELLHDKQHQNFLIIDSSSEDDIENPTSNLTLGQTFQTWDEAEKFLNDYALEKGFSIRRKRTENDDNKILRKISWECCCAGNYQPKKILNPNDQRNCQSKATGCKWRVNGNLPKNSLRISFTTVVDEHNHQMIPSPSTNIAKYRKLGEDMIQFIDFCVQNGTTGAQTIVRLLRGKFPGRKIHQKNLYNAIQASKKKLASRIEFDASDLMKFLYSQQTDDSPGNYIRKQLDPLKYKWAVCYTNNQFTAGANSTQRVESLNHKIHDCVRSLLTLVKEIQYILDKESEYARVEEYKDQIPIVGLATIPKAYFKSIEKVVSEFLMPAMVFLVCKQMQECFYYDSFKMDVAIIDSIIQEQTNTDYNEGMREDNYEVVKVHFTDIISKIVDGSHRCLIEKRPVPKEIRIR</sequence>
<dbReference type="OrthoDB" id="2442979at2759"/>
<dbReference type="InterPro" id="IPR004330">
    <property type="entry name" value="FAR1_DNA_bnd_dom"/>
</dbReference>
<feature type="domain" description="FAR1" evidence="1">
    <location>
        <begin position="61"/>
        <end position="149"/>
    </location>
</feature>
<gene>
    <name evidence="2" type="ORF">CHRIB12_LOCUS8222</name>
</gene>
<protein>
    <recommendedName>
        <fullName evidence="1">FAR1 domain-containing protein</fullName>
    </recommendedName>
</protein>
<accession>A0A915Z363</accession>
<reference evidence="2" key="1">
    <citation type="submission" date="2020-05" db="EMBL/GenBank/DDBJ databases">
        <authorList>
            <person name="Rincon C."/>
            <person name="Sanders R I."/>
            <person name="Robbins C."/>
            <person name="Chaturvedi A."/>
        </authorList>
    </citation>
    <scope>NUCLEOTIDE SEQUENCE</scope>
    <source>
        <strain evidence="2">CHB12</strain>
    </source>
</reference>